<dbReference type="RefSeq" id="WP_085404894.1">
    <property type="nucleotide sequence ID" value="NZ_NAFL01000283.1"/>
</dbReference>
<feature type="coiled-coil region" evidence="1">
    <location>
        <begin position="49"/>
        <end position="76"/>
    </location>
</feature>
<protein>
    <submittedName>
        <fullName evidence="2">P-type conjugative transfer protein TrbJ</fullName>
    </submittedName>
</protein>
<gene>
    <name evidence="2" type="ORF">BSZ19_43070</name>
</gene>
<keyword evidence="1" id="KW-0175">Coiled coil</keyword>
<dbReference type="Proteomes" id="UP000193335">
    <property type="component" value="Unassembled WGS sequence"/>
</dbReference>
<dbReference type="AlphaFoldDB" id="A0A1Y2JAK4"/>
<dbReference type="NCBIfam" id="NF010448">
    <property type="entry name" value="PRK13874.1"/>
    <property type="match status" value="1"/>
</dbReference>
<dbReference type="InterPro" id="IPR014147">
    <property type="entry name" value="T4SS_TrbJ"/>
</dbReference>
<dbReference type="NCBIfam" id="TIGR02780">
    <property type="entry name" value="TrbJ_Ti"/>
    <property type="match status" value="1"/>
</dbReference>
<proteinExistence type="predicted"/>
<comment type="caution">
    <text evidence="2">The sequence shown here is derived from an EMBL/GenBank/DDBJ whole genome shotgun (WGS) entry which is preliminary data.</text>
</comment>
<organism evidence="2 3">
    <name type="scientific">Bradyrhizobium japonicum</name>
    <dbReference type="NCBI Taxonomy" id="375"/>
    <lineage>
        <taxon>Bacteria</taxon>
        <taxon>Pseudomonadati</taxon>
        <taxon>Pseudomonadota</taxon>
        <taxon>Alphaproteobacteria</taxon>
        <taxon>Hyphomicrobiales</taxon>
        <taxon>Nitrobacteraceae</taxon>
        <taxon>Bradyrhizobium</taxon>
    </lineage>
</organism>
<name>A0A1Y2JAK4_BRAJP</name>
<dbReference type="EMBL" id="NAFL01000283">
    <property type="protein sequence ID" value="OSJ24043.1"/>
    <property type="molecule type" value="Genomic_DNA"/>
</dbReference>
<evidence type="ECO:0000313" key="2">
    <source>
        <dbReference type="EMBL" id="OSJ24043.1"/>
    </source>
</evidence>
<evidence type="ECO:0000313" key="3">
    <source>
        <dbReference type="Proteomes" id="UP000193335"/>
    </source>
</evidence>
<accession>A0A1Y2JAK4</accession>
<evidence type="ECO:0000256" key="1">
    <source>
        <dbReference type="SAM" id="Coils"/>
    </source>
</evidence>
<sequence>MLRSRSRGLVSRPILAATVLLSVTVGVEGLGRANAQSIVYDPWNYSQTLLSAARALDQVDNQIRSLENEAQMLINQTRHLTSLPSSVVGQLTNTINRLNGLVAQAKGISFDVDKARNDFERLYPRQYNASSSSNLMVQDATSRWDNTYEGLKQALVTQATIASSLDEDGQTLRTLMANSSAAVGSLQAQQSSNELLGLQTKQTLQAQILLLTQARAETLRAAEQQASVAVAQERFTRFIGDGQAYSGGK</sequence>
<reference evidence="2 3" key="1">
    <citation type="submission" date="2017-03" db="EMBL/GenBank/DDBJ databases">
        <title>Whole genome sequences of fourteen strains of Bradyrhizobium canariense and one strain of Bradyrhizobium japonicum isolated from Lupinus (Papilionoideae: Genisteae) species in Algeria.</title>
        <authorList>
            <person name="Crovadore J."/>
            <person name="Chekireb D."/>
            <person name="Brachmann A."/>
            <person name="Chablais R."/>
            <person name="Cochard B."/>
            <person name="Lefort F."/>
        </authorList>
    </citation>
    <scope>NUCLEOTIDE SEQUENCE [LARGE SCALE GENOMIC DNA]</scope>
    <source>
        <strain evidence="2 3">UBMA197</strain>
    </source>
</reference>